<sequence>MLDHKKGPLSMAPENGNFFIYTKHGTRWMCSVIDGVTGYLDGHITVSTGNIDQDLRVRENNLDKNQYIEHSSRLNWNGRYTKSASEAHVGAHALRWAFDKLYVHVTAVSSTPEGKRVCDDVPRAGEIFVLHFAEAARFDSLFLDVIDKKFETNESIGVGPQAIRKAHRWSSDCKYATELLDCGSSTEEDKRKAHDKLKDIRLIHRPSPNHGYFLLKDMPIQLTADGAVLPADENAGRDDPNMIASCPYLKAKNQLIQATTIEEEAQYDISLSLPLHTDYVCVVIGEERKVCI</sequence>
<dbReference type="AlphaFoldDB" id="A0A0E0JKN6"/>
<dbReference type="HOGENOM" id="CLU_954382_0_0_1"/>
<organism evidence="1">
    <name type="scientific">Oryza punctata</name>
    <name type="common">Red rice</name>
    <dbReference type="NCBI Taxonomy" id="4537"/>
    <lineage>
        <taxon>Eukaryota</taxon>
        <taxon>Viridiplantae</taxon>
        <taxon>Streptophyta</taxon>
        <taxon>Embryophyta</taxon>
        <taxon>Tracheophyta</taxon>
        <taxon>Spermatophyta</taxon>
        <taxon>Magnoliopsida</taxon>
        <taxon>Liliopsida</taxon>
        <taxon>Poales</taxon>
        <taxon>Poaceae</taxon>
        <taxon>BOP clade</taxon>
        <taxon>Oryzoideae</taxon>
        <taxon>Oryzeae</taxon>
        <taxon>Oryzinae</taxon>
        <taxon>Oryza</taxon>
    </lineage>
</organism>
<reference evidence="1" key="1">
    <citation type="submission" date="2015-04" db="UniProtKB">
        <authorList>
            <consortium name="EnsemblPlants"/>
        </authorList>
    </citation>
    <scope>IDENTIFICATION</scope>
</reference>
<dbReference type="EnsemblPlants" id="OPUNC01G21430.1">
    <property type="protein sequence ID" value="OPUNC01G21430.1"/>
    <property type="gene ID" value="OPUNC01G21430"/>
</dbReference>
<proteinExistence type="predicted"/>
<evidence type="ECO:0000313" key="2">
    <source>
        <dbReference type="Proteomes" id="UP000026962"/>
    </source>
</evidence>
<dbReference type="InterPro" id="IPR036041">
    <property type="entry name" value="Ribosome-inact_prot_sf"/>
</dbReference>
<dbReference type="GO" id="GO:0017148">
    <property type="term" value="P:negative regulation of translation"/>
    <property type="evidence" value="ECO:0007669"/>
    <property type="project" value="InterPro"/>
</dbReference>
<dbReference type="SUPFAM" id="SSF56371">
    <property type="entry name" value="Ribosome inactivating proteins (RIP)"/>
    <property type="match status" value="1"/>
</dbReference>
<dbReference type="GO" id="GO:0030598">
    <property type="term" value="F:rRNA N-glycosylase activity"/>
    <property type="evidence" value="ECO:0007669"/>
    <property type="project" value="InterPro"/>
</dbReference>
<dbReference type="STRING" id="4537.A0A0E0JKN6"/>
<accession>A0A0E0JKN6</accession>
<evidence type="ECO:0000313" key="1">
    <source>
        <dbReference type="EnsemblPlants" id="OPUNC01G21430.1"/>
    </source>
</evidence>
<keyword evidence="2" id="KW-1185">Reference proteome</keyword>
<dbReference type="Proteomes" id="UP000026962">
    <property type="component" value="Chromosome 1"/>
</dbReference>
<protein>
    <submittedName>
        <fullName evidence="1">rRNA N-glycosidase</fullName>
    </submittedName>
</protein>
<reference evidence="1" key="2">
    <citation type="submission" date="2018-05" db="EMBL/GenBank/DDBJ databases">
        <title>OpunRS2 (Oryza punctata Reference Sequence Version 2).</title>
        <authorList>
            <person name="Zhang J."/>
            <person name="Kudrna D."/>
            <person name="Lee S."/>
            <person name="Talag J."/>
            <person name="Welchert J."/>
            <person name="Wing R.A."/>
        </authorList>
    </citation>
    <scope>NUCLEOTIDE SEQUENCE [LARGE SCALE GENOMIC DNA]</scope>
</reference>
<name>A0A0E0JKN6_ORYPU</name>
<dbReference type="Gramene" id="OPUNC01G21430.1">
    <property type="protein sequence ID" value="OPUNC01G21430.1"/>
    <property type="gene ID" value="OPUNC01G21430"/>
</dbReference>